<proteinExistence type="predicted"/>
<dbReference type="PATRIC" id="fig|1318743.3.peg.1188"/>
<name>A0A0M5KUQ9_9HYPH</name>
<reference evidence="2 3" key="1">
    <citation type="journal article" date="2015" name="Genome Announc.">
        <title>Complete Genome Sequence of Bartonella ancashensis Strain 20.00, Isolated from the Blood of a Patient with Verruga Peruana.</title>
        <authorList>
            <person name="Hang J."/>
            <person name="Mullins K.E."/>
            <person name="Clifford R.J."/>
            <person name="Onmus-Leone F."/>
            <person name="Yang Y."/>
            <person name="Jiang J."/>
            <person name="Leguia M."/>
            <person name="Kasper M.R."/>
            <person name="Maguina C."/>
            <person name="Lesho E.P."/>
            <person name="Jarman R.G."/>
            <person name="Richards A.L."/>
            <person name="Blazes D."/>
        </authorList>
    </citation>
    <scope>NUCLEOTIDE SEQUENCE [LARGE SCALE GENOMIC DNA]</scope>
    <source>
        <strain evidence="2 3">20.00</strain>
    </source>
</reference>
<dbReference type="KEGG" id="banc:PU02_1172"/>
<accession>A0A0M5KUQ9</accession>
<sequence>MFIMVISVMLINTLVKPEQQAGWLKNAKAKPILDSLSKKVWETLSPNTDYILEKIDNILEKDMHKNMPTQNEDMPLQNNEGYSTE</sequence>
<evidence type="ECO:0000313" key="2">
    <source>
        <dbReference type="EMBL" id="ALE03986.1"/>
    </source>
</evidence>
<feature type="compositionally biased region" description="Polar residues" evidence="1">
    <location>
        <begin position="67"/>
        <end position="85"/>
    </location>
</feature>
<feature type="region of interest" description="Disordered" evidence="1">
    <location>
        <begin position="65"/>
        <end position="85"/>
    </location>
</feature>
<keyword evidence="3" id="KW-1185">Reference proteome</keyword>
<dbReference type="STRING" id="1318743.PU02_1172"/>
<dbReference type="Proteomes" id="UP000057213">
    <property type="component" value="Chromosome"/>
</dbReference>
<organism evidence="2 3">
    <name type="scientific">Bartonella ancashensis</name>
    <dbReference type="NCBI Taxonomy" id="1318743"/>
    <lineage>
        <taxon>Bacteria</taxon>
        <taxon>Pseudomonadati</taxon>
        <taxon>Pseudomonadota</taxon>
        <taxon>Alphaproteobacteria</taxon>
        <taxon>Hyphomicrobiales</taxon>
        <taxon>Bartonellaceae</taxon>
        <taxon>Bartonella</taxon>
    </lineage>
</organism>
<evidence type="ECO:0000256" key="1">
    <source>
        <dbReference type="SAM" id="MobiDB-lite"/>
    </source>
</evidence>
<dbReference type="EMBL" id="CP010401">
    <property type="protein sequence ID" value="ALE03986.1"/>
    <property type="molecule type" value="Genomic_DNA"/>
</dbReference>
<gene>
    <name evidence="2" type="ORF">PU02_1172</name>
</gene>
<dbReference type="AlphaFoldDB" id="A0A0M5KUQ9"/>
<protein>
    <submittedName>
        <fullName evidence="2">Colicin V production protein</fullName>
    </submittedName>
</protein>
<evidence type="ECO:0000313" key="3">
    <source>
        <dbReference type="Proteomes" id="UP000057213"/>
    </source>
</evidence>